<feature type="region of interest" description="Disordered" evidence="1">
    <location>
        <begin position="289"/>
        <end position="317"/>
    </location>
</feature>
<name>A0A0W1AGS2_9GAMM</name>
<keyword evidence="3" id="KW-1185">Reference proteome</keyword>
<evidence type="ECO:0000313" key="2">
    <source>
        <dbReference type="EMBL" id="KTD80400.1"/>
    </source>
</evidence>
<dbReference type="AlphaFoldDB" id="A0A0W1AGS2"/>
<evidence type="ECO:0000256" key="1">
    <source>
        <dbReference type="SAM" id="MobiDB-lite"/>
    </source>
</evidence>
<sequence length="452" mass="51945">MTKAQEQFVSRDKEDSRDFNVWYHNDDTQRLVWALYQKALKQDRAPLLKQKYLEPYVFFDGIDHCSFTDRSPFNEVMNATKERLLQSNKLYLPIIFKPELGGAHYMAGILRKEKDNRVTFFLFNPLGYPNEEARIKGKKRLQLESTSAIGDMKLVMSPHTVQSPVKDGTKLVSCGPLSIAFVGFALNNPDWVDSLDDDFRIPEFLLFYKNAGLTDYVEGIKKIRQSHYELLSNVSDEDLSKQRIEDFYIEGNKFTLSALEKASKTSQSSNEDKDEDLEDVWMQHQREQDLEDLEDEENENDEEAENDEEGEEIVRHNEDKRPLINPEVRKESLIATTSSKSEVPFANPLTSSKPVLNLSKKGINDVLKEVDRLERKTGFFSDSAHKKAQAIKAALLKAQCSALIVDVRKDAEVRKALGDHRIFSFFGLFKARSLTNVDQSLQDEETRLNELV</sequence>
<proteinExistence type="predicted"/>
<dbReference type="STRING" id="66969.Lwal_1097"/>
<comment type="caution">
    <text evidence="2">The sequence shown here is derived from an EMBL/GenBank/DDBJ whole genome shotgun (WGS) entry which is preliminary data.</text>
</comment>
<evidence type="ECO:0000313" key="3">
    <source>
        <dbReference type="Proteomes" id="UP000054729"/>
    </source>
</evidence>
<dbReference type="Proteomes" id="UP000054729">
    <property type="component" value="Unassembled WGS sequence"/>
</dbReference>
<feature type="compositionally biased region" description="Acidic residues" evidence="1">
    <location>
        <begin position="289"/>
        <end position="311"/>
    </location>
</feature>
<organism evidence="2 3">
    <name type="scientific">Legionella waltersii</name>
    <dbReference type="NCBI Taxonomy" id="66969"/>
    <lineage>
        <taxon>Bacteria</taxon>
        <taxon>Pseudomonadati</taxon>
        <taxon>Pseudomonadota</taxon>
        <taxon>Gammaproteobacteria</taxon>
        <taxon>Legionellales</taxon>
        <taxon>Legionellaceae</taxon>
        <taxon>Legionella</taxon>
    </lineage>
</organism>
<dbReference type="OrthoDB" id="5637502at2"/>
<dbReference type="RefSeq" id="WP_028378760.1">
    <property type="nucleotide sequence ID" value="NZ_CAAAIQ010000008.1"/>
</dbReference>
<dbReference type="PATRIC" id="fig|66969.6.peg.1202"/>
<gene>
    <name evidence="2" type="ORF">Lwal_1097</name>
</gene>
<accession>A0A0W1AGS2</accession>
<dbReference type="EMBL" id="LNZB01000031">
    <property type="protein sequence ID" value="KTD80400.1"/>
    <property type="molecule type" value="Genomic_DNA"/>
</dbReference>
<protein>
    <submittedName>
        <fullName evidence="2">Uncharacterized protein</fullName>
    </submittedName>
</protein>
<reference evidence="2 3" key="1">
    <citation type="submission" date="2015-11" db="EMBL/GenBank/DDBJ databases">
        <title>Genomic analysis of 38 Legionella species identifies large and diverse effector repertoires.</title>
        <authorList>
            <person name="Burstein D."/>
            <person name="Amaro F."/>
            <person name="Zusman T."/>
            <person name="Lifshitz Z."/>
            <person name="Cohen O."/>
            <person name="Gilbert J.A."/>
            <person name="Pupko T."/>
            <person name="Shuman H.A."/>
            <person name="Segal G."/>
        </authorList>
    </citation>
    <scope>NUCLEOTIDE SEQUENCE [LARGE SCALE GENOMIC DNA]</scope>
    <source>
        <strain evidence="2 3">ATCC 51914</strain>
    </source>
</reference>